<evidence type="ECO:0000256" key="1">
    <source>
        <dbReference type="SAM" id="Phobius"/>
    </source>
</evidence>
<evidence type="ECO:0000313" key="3">
    <source>
        <dbReference type="Proteomes" id="UP000757103"/>
    </source>
</evidence>
<feature type="transmembrane region" description="Helical" evidence="1">
    <location>
        <begin position="39"/>
        <end position="62"/>
    </location>
</feature>
<feature type="transmembrane region" description="Helical" evidence="1">
    <location>
        <begin position="155"/>
        <end position="177"/>
    </location>
</feature>
<comment type="caution">
    <text evidence="2">The sequence shown here is derived from an EMBL/GenBank/DDBJ whole genome shotgun (WGS) entry which is preliminary data.</text>
</comment>
<feature type="transmembrane region" description="Helical" evidence="1">
    <location>
        <begin position="82"/>
        <end position="98"/>
    </location>
</feature>
<name>A0A921MSW0_9BACT</name>
<dbReference type="EMBL" id="DYUD01000024">
    <property type="protein sequence ID" value="HJG89531.1"/>
    <property type="molecule type" value="Genomic_DNA"/>
</dbReference>
<feature type="transmembrane region" description="Helical" evidence="1">
    <location>
        <begin position="104"/>
        <end position="122"/>
    </location>
</feature>
<keyword evidence="1" id="KW-0472">Membrane</keyword>
<keyword evidence="1" id="KW-0812">Transmembrane</keyword>
<organism evidence="2 3">
    <name type="scientific">Barnesiella viscericola</name>
    <dbReference type="NCBI Taxonomy" id="397865"/>
    <lineage>
        <taxon>Bacteria</taxon>
        <taxon>Pseudomonadati</taxon>
        <taxon>Bacteroidota</taxon>
        <taxon>Bacteroidia</taxon>
        <taxon>Bacteroidales</taxon>
        <taxon>Barnesiellaceae</taxon>
        <taxon>Barnesiella</taxon>
    </lineage>
</organism>
<reference evidence="2" key="1">
    <citation type="journal article" date="2021" name="PeerJ">
        <title>Extensive microbial diversity within the chicken gut microbiome revealed by metagenomics and culture.</title>
        <authorList>
            <person name="Gilroy R."/>
            <person name="Ravi A."/>
            <person name="Getino M."/>
            <person name="Pursley I."/>
            <person name="Horton D.L."/>
            <person name="Alikhan N.F."/>
            <person name="Baker D."/>
            <person name="Gharbi K."/>
            <person name="Hall N."/>
            <person name="Watson M."/>
            <person name="Adriaenssens E.M."/>
            <person name="Foster-Nyarko E."/>
            <person name="Jarju S."/>
            <person name="Secka A."/>
            <person name="Antonio M."/>
            <person name="Oren A."/>
            <person name="Chaudhuri R.R."/>
            <person name="La Ragione R."/>
            <person name="Hildebrand F."/>
            <person name="Pallen M.J."/>
        </authorList>
    </citation>
    <scope>NUCLEOTIDE SEQUENCE</scope>
    <source>
        <strain evidence="2">CHK121-7720</strain>
    </source>
</reference>
<keyword evidence="1" id="KW-1133">Transmembrane helix</keyword>
<gene>
    <name evidence="2" type="ORF">K8U91_08710</name>
</gene>
<sequence>MKKLATLLSTLFHPLLMPTYGIAIALYTSYMRIFGDRLLGIIVTGVLLTTCVLPSLGIYILYKTGHISDVRLHNRTERTVPYIINFVCYVACYLYLYRFGIPSWILSFIAAALISLILALFINRYWKISAHMIAAGSMVTLVFLMSFYGLMLKPYILPLQLITLLLAGAIGSSRILLNRHTLGQVGAGFSLGVLCCVSMFYIFA</sequence>
<evidence type="ECO:0000313" key="2">
    <source>
        <dbReference type="EMBL" id="HJG89531.1"/>
    </source>
</evidence>
<dbReference type="Gene3D" id="1.20.144.10">
    <property type="entry name" value="Phosphatidic acid phosphatase type 2/haloperoxidase"/>
    <property type="match status" value="1"/>
</dbReference>
<feature type="transmembrane region" description="Helical" evidence="1">
    <location>
        <begin position="184"/>
        <end position="203"/>
    </location>
</feature>
<protein>
    <recommendedName>
        <fullName evidence="4">PAP2 family protein</fullName>
    </recommendedName>
</protein>
<proteinExistence type="predicted"/>
<dbReference type="AlphaFoldDB" id="A0A921MSW0"/>
<evidence type="ECO:0008006" key="4">
    <source>
        <dbReference type="Google" id="ProtNLM"/>
    </source>
</evidence>
<dbReference type="GeneID" id="90529200"/>
<reference evidence="2" key="2">
    <citation type="submission" date="2021-09" db="EMBL/GenBank/DDBJ databases">
        <authorList>
            <person name="Gilroy R."/>
        </authorList>
    </citation>
    <scope>NUCLEOTIDE SEQUENCE</scope>
    <source>
        <strain evidence="2">CHK121-7720</strain>
    </source>
</reference>
<dbReference type="Proteomes" id="UP000757103">
    <property type="component" value="Unassembled WGS sequence"/>
</dbReference>
<feature type="transmembrane region" description="Helical" evidence="1">
    <location>
        <begin position="129"/>
        <end position="149"/>
    </location>
</feature>
<dbReference type="RefSeq" id="WP_025278546.1">
    <property type="nucleotide sequence ID" value="NZ_CAKMIC010000001.1"/>
</dbReference>
<accession>A0A921MSW0</accession>